<dbReference type="InterPro" id="IPR050789">
    <property type="entry name" value="Diverse_Enzym_Activities"/>
</dbReference>
<accession>A0ABM8QE23</accession>
<comment type="caution">
    <text evidence="2">The sequence shown here is derived from an EMBL/GenBank/DDBJ whole genome shotgun (WGS) entry which is preliminary data.</text>
</comment>
<name>A0ABM8QE23_9BURK</name>
<evidence type="ECO:0000313" key="2">
    <source>
        <dbReference type="EMBL" id="CAE6691838.1"/>
    </source>
</evidence>
<dbReference type="SUPFAM" id="SSF56601">
    <property type="entry name" value="beta-lactamase/transpeptidase-like"/>
    <property type="match status" value="1"/>
</dbReference>
<evidence type="ECO:0000313" key="3">
    <source>
        <dbReference type="Proteomes" id="UP000672526"/>
    </source>
</evidence>
<protein>
    <submittedName>
        <fullName evidence="2">Esterase EstB</fullName>
        <ecNumber evidence="2">3.1.1.-</ecNumber>
    </submittedName>
</protein>
<keyword evidence="3" id="KW-1185">Reference proteome</keyword>
<dbReference type="Gene3D" id="3.40.710.10">
    <property type="entry name" value="DD-peptidase/beta-lactamase superfamily"/>
    <property type="match status" value="1"/>
</dbReference>
<feature type="domain" description="Beta-lactamase-related" evidence="1">
    <location>
        <begin position="24"/>
        <end position="389"/>
    </location>
</feature>
<evidence type="ECO:0000259" key="1">
    <source>
        <dbReference type="Pfam" id="PF00144"/>
    </source>
</evidence>
<dbReference type="RefSeq" id="WP_236066688.1">
    <property type="nucleotide sequence ID" value="NZ_CAJNBK010000001.1"/>
</dbReference>
<dbReference type="GO" id="GO:0016787">
    <property type="term" value="F:hydrolase activity"/>
    <property type="evidence" value="ECO:0007669"/>
    <property type="project" value="UniProtKB-KW"/>
</dbReference>
<organism evidence="2 3">
    <name type="scientific">Paraburkholderia haematera</name>
    <dbReference type="NCBI Taxonomy" id="2793077"/>
    <lineage>
        <taxon>Bacteria</taxon>
        <taxon>Pseudomonadati</taxon>
        <taxon>Pseudomonadota</taxon>
        <taxon>Betaproteobacteria</taxon>
        <taxon>Burkholderiales</taxon>
        <taxon>Burkholderiaceae</taxon>
        <taxon>Paraburkholderia</taxon>
    </lineage>
</organism>
<dbReference type="EMBL" id="CAJNBK010000001">
    <property type="protein sequence ID" value="CAE6691838.1"/>
    <property type="molecule type" value="Genomic_DNA"/>
</dbReference>
<dbReference type="InterPro" id="IPR001466">
    <property type="entry name" value="Beta-lactam-related"/>
</dbReference>
<sequence>MSDLHEPSNASLSARHTAPLSARVDAVIDTALASQRLVGGVVLIAQHGEPVYRCAAGFADREREQPMREDTLFRLASISKPIVSTAAMVLVSQQRLGLDDAVERYLPEFTPHGPDGAAARLTVRHLLTHTAGLGYRFLETDEQGPYARAGVSDGMDRAGITLAENVRRIASVPLMFTPGTAWAYSLSIDVLGALIERVALLPLDDAVRELVTAPLAMNDTAFYTLDAQRLATPYVSDVPQPHRMHDKERVTPFEGAIGIDFEPARALDRSAFASGGAGMVGCADDVLRLLDTLRDGGGALLPRAWVDEMGRNQTGEMGPPDKPGYGFGLGFSVLRDPLAADSLESPGTWCWGGAYGHSWFVDRSRGLSVVALTNTLYEGMSGAFVNALRDAVYGVTAPTVQEASRP</sequence>
<gene>
    <name evidence="2" type="primary">estB</name>
    <name evidence="2" type="ORF">R69888_00272</name>
</gene>
<keyword evidence="2" id="KW-0378">Hydrolase</keyword>
<dbReference type="Proteomes" id="UP000672526">
    <property type="component" value="Unassembled WGS sequence"/>
</dbReference>
<dbReference type="EC" id="3.1.1.-" evidence="2"/>
<reference evidence="2 3" key="1">
    <citation type="submission" date="2021-02" db="EMBL/GenBank/DDBJ databases">
        <authorList>
            <person name="Vanwijnsberghe S."/>
        </authorList>
    </citation>
    <scope>NUCLEOTIDE SEQUENCE [LARGE SCALE GENOMIC DNA]</scope>
    <source>
        <strain evidence="2 3">LMG 31837</strain>
    </source>
</reference>
<dbReference type="Pfam" id="PF00144">
    <property type="entry name" value="Beta-lactamase"/>
    <property type="match status" value="1"/>
</dbReference>
<dbReference type="PANTHER" id="PTHR43283">
    <property type="entry name" value="BETA-LACTAMASE-RELATED"/>
    <property type="match status" value="1"/>
</dbReference>
<dbReference type="InterPro" id="IPR012338">
    <property type="entry name" value="Beta-lactam/transpept-like"/>
</dbReference>
<proteinExistence type="predicted"/>
<dbReference type="PANTHER" id="PTHR43283:SF3">
    <property type="entry name" value="BETA-LACTAMASE FAMILY PROTEIN (AFU_ORTHOLOGUE AFUA_5G07500)"/>
    <property type="match status" value="1"/>
</dbReference>